<evidence type="ECO:0000313" key="3">
    <source>
        <dbReference type="EMBL" id="GAA4243791.1"/>
    </source>
</evidence>
<evidence type="ECO:0000256" key="1">
    <source>
        <dbReference type="SAM" id="MobiDB-lite"/>
    </source>
</evidence>
<evidence type="ECO:0000259" key="2">
    <source>
        <dbReference type="PROSITE" id="PS50943"/>
    </source>
</evidence>
<feature type="compositionally biased region" description="Low complexity" evidence="1">
    <location>
        <begin position="159"/>
        <end position="175"/>
    </location>
</feature>
<dbReference type="EMBL" id="BAABAT010000001">
    <property type="protein sequence ID" value="GAA4243791.1"/>
    <property type="molecule type" value="Genomic_DNA"/>
</dbReference>
<dbReference type="RefSeq" id="WP_345120538.1">
    <property type="nucleotide sequence ID" value="NZ_BAABAT010000001.1"/>
</dbReference>
<feature type="region of interest" description="Disordered" evidence="1">
    <location>
        <begin position="234"/>
        <end position="256"/>
    </location>
</feature>
<accession>A0ABP8CV82</accession>
<dbReference type="SUPFAM" id="SSF52540">
    <property type="entry name" value="P-loop containing nucleoside triphosphate hydrolases"/>
    <property type="match status" value="1"/>
</dbReference>
<feature type="compositionally biased region" description="Low complexity" evidence="1">
    <location>
        <begin position="234"/>
        <end position="248"/>
    </location>
</feature>
<protein>
    <recommendedName>
        <fullName evidence="2">HTH cro/C1-type domain-containing protein</fullName>
    </recommendedName>
</protein>
<dbReference type="SMART" id="SM00530">
    <property type="entry name" value="HTH_XRE"/>
    <property type="match status" value="1"/>
</dbReference>
<dbReference type="Gene3D" id="1.10.260.40">
    <property type="entry name" value="lambda repressor-like DNA-binding domains"/>
    <property type="match status" value="1"/>
</dbReference>
<dbReference type="PRINTS" id="PR00364">
    <property type="entry name" value="DISEASERSIST"/>
</dbReference>
<dbReference type="Gene3D" id="1.25.40.10">
    <property type="entry name" value="Tetratricopeptide repeat domain"/>
    <property type="match status" value="1"/>
</dbReference>
<dbReference type="InterPro" id="IPR027417">
    <property type="entry name" value="P-loop_NTPase"/>
</dbReference>
<dbReference type="InterPro" id="IPR010982">
    <property type="entry name" value="Lambda_DNA-bd_dom_sf"/>
</dbReference>
<dbReference type="Gene3D" id="3.40.50.300">
    <property type="entry name" value="P-loop containing nucleotide triphosphate hydrolases"/>
    <property type="match status" value="1"/>
</dbReference>
<dbReference type="SUPFAM" id="SSF48452">
    <property type="entry name" value="TPR-like"/>
    <property type="match status" value="1"/>
</dbReference>
<dbReference type="Pfam" id="PF13560">
    <property type="entry name" value="HTH_31"/>
    <property type="match status" value="1"/>
</dbReference>
<keyword evidence="4" id="KW-1185">Reference proteome</keyword>
<dbReference type="PANTHER" id="PTHR47691:SF3">
    <property type="entry name" value="HTH-TYPE TRANSCRIPTIONAL REGULATOR RV0890C-RELATED"/>
    <property type="match status" value="1"/>
</dbReference>
<dbReference type="Pfam" id="PF13424">
    <property type="entry name" value="TPR_12"/>
    <property type="match status" value="1"/>
</dbReference>
<organism evidence="3 4">
    <name type="scientific">Dactylosporangium darangshiense</name>
    <dbReference type="NCBI Taxonomy" id="579108"/>
    <lineage>
        <taxon>Bacteria</taxon>
        <taxon>Bacillati</taxon>
        <taxon>Actinomycetota</taxon>
        <taxon>Actinomycetes</taxon>
        <taxon>Micromonosporales</taxon>
        <taxon>Micromonosporaceae</taxon>
        <taxon>Dactylosporangium</taxon>
    </lineage>
</organism>
<sequence length="966" mass="101760">MSPVADHDPRNAGATFAATLRARRLARGLTQDELATRARLGVRTLRELERGRVARPQRNTVALLADALGLTGPDRDSFLSAAMGRASLSNPATGELHTSSDHGRSDVPEAGIAGTDRTRRADADLGHTAATPGPTSDAAQPRRTPQGLAPNVPTQRGPSPQFGNQGSSNQGPGNQEAGSRGAGHQEPGEQRPVDPSPVRSSRGTLPLPTLPTLIGRDNDIAELLALLGVPTANSADTTTASSRQAPAAGPGGQGAAELAPGRAAEVIALIGMAGVGKTGLAHTVAHSAAAAGWTAVSITITNISQPTDIFAAVAAVFGVARVDELVERYAAHRERPALLVLDGVDRSPRAVVEALGWLRARLPTVRILATCRRPLSGELPGAVDWQVLPLETPAAPESEAGVDVAAIRRVPAVALFVERLRLVRREPARDDEIPTIAELVRRFDGLPLAIELAAARGRVLELAELLSRYGNRVLDLAATDPAGHRLRDAVAASYQLLAEREQAALRRLSTFRGRWSVELAEALLDGVVGDVEAVLDRLVGLGLVSVRGPGDLRFRLLDVVLDFAAERCADAGELRAARLRHAEVITRAVVRVSAGLTGPDSAAAVSRLDYLNSDIRTALRYTAVREPDLALRLAGAIPRWCRLRGRDVEAHQLLRRLLDDRRTQECDPGVRAWAQVGAAMLAMAHGRGVGELYATEEAVQVLTVRGDVIGELTARALVAGIWQALGGTDEARQHNELVLGLAIRTGRVREIAVAQNNLAWNDVLAGDLATAARRLAAAGRRAAEAGDTRIRALTEANLAEVARLDCRFDDAVALARQAAAVIAEVGDPTHRVRVLGTLGQAFAEAGRASEAAGVLAELAAVPGSSGTAALIEGYLALSRGDRRAAAAAFESAANLLAGRDDVRDVLEALTGLAASAEPPQRERAIEELAGLRERGRMALLAREHRLLAALKGTDEDPLAALTRLPT</sequence>
<dbReference type="PANTHER" id="PTHR47691">
    <property type="entry name" value="REGULATOR-RELATED"/>
    <property type="match status" value="1"/>
</dbReference>
<feature type="domain" description="HTH cro/C1-type" evidence="2">
    <location>
        <begin position="20"/>
        <end position="75"/>
    </location>
</feature>
<evidence type="ECO:0000313" key="4">
    <source>
        <dbReference type="Proteomes" id="UP001500620"/>
    </source>
</evidence>
<gene>
    <name evidence="3" type="ORF">GCM10022255_004270</name>
</gene>
<dbReference type="SUPFAM" id="SSF47413">
    <property type="entry name" value="lambda repressor-like DNA-binding domains"/>
    <property type="match status" value="1"/>
</dbReference>
<dbReference type="CDD" id="cd00093">
    <property type="entry name" value="HTH_XRE"/>
    <property type="match status" value="1"/>
</dbReference>
<dbReference type="InterPro" id="IPR001387">
    <property type="entry name" value="Cro/C1-type_HTH"/>
</dbReference>
<dbReference type="Proteomes" id="UP001500620">
    <property type="component" value="Unassembled WGS sequence"/>
</dbReference>
<feature type="compositionally biased region" description="Basic and acidic residues" evidence="1">
    <location>
        <begin position="116"/>
        <end position="125"/>
    </location>
</feature>
<dbReference type="InterPro" id="IPR011990">
    <property type="entry name" value="TPR-like_helical_dom_sf"/>
</dbReference>
<dbReference type="PROSITE" id="PS50943">
    <property type="entry name" value="HTH_CROC1"/>
    <property type="match status" value="1"/>
</dbReference>
<feature type="region of interest" description="Disordered" evidence="1">
    <location>
        <begin position="89"/>
        <end position="212"/>
    </location>
</feature>
<reference evidence="4" key="1">
    <citation type="journal article" date="2019" name="Int. J. Syst. Evol. Microbiol.">
        <title>The Global Catalogue of Microorganisms (GCM) 10K type strain sequencing project: providing services to taxonomists for standard genome sequencing and annotation.</title>
        <authorList>
            <consortium name="The Broad Institute Genomics Platform"/>
            <consortium name="The Broad Institute Genome Sequencing Center for Infectious Disease"/>
            <person name="Wu L."/>
            <person name="Ma J."/>
        </authorList>
    </citation>
    <scope>NUCLEOTIDE SEQUENCE [LARGE SCALE GENOMIC DNA]</scope>
    <source>
        <strain evidence="4">JCM 17441</strain>
    </source>
</reference>
<name>A0ABP8CV82_9ACTN</name>
<comment type="caution">
    <text evidence="3">The sequence shown here is derived from an EMBL/GenBank/DDBJ whole genome shotgun (WGS) entry which is preliminary data.</text>
</comment>
<proteinExistence type="predicted"/>
<feature type="compositionally biased region" description="Basic and acidic residues" evidence="1">
    <location>
        <begin position="98"/>
        <end position="107"/>
    </location>
</feature>